<dbReference type="EMBL" id="LOZE01000138">
    <property type="protein sequence ID" value="KVM19896.1"/>
    <property type="molecule type" value="Genomic_DNA"/>
</dbReference>
<dbReference type="RefSeq" id="WP_059724257.1">
    <property type="nucleotide sequence ID" value="NZ_LOYI01000048.1"/>
</dbReference>
<sequence>MDAAILKDVAANIAGYFRDFIESDFKKIQMPSRRIVLQTDSGFRAGMRLKPYELLARDVWKLIQQPSGDPMQLRITPRKYTRALSPVLRKVIEEQIGVIDPQQLAGTRAALMETIDKTYAQAIIDPEEWVDRAIEALCDEISTRIVKPLIGRLDGPLQRQAYSVIDSLYAAETDMVSAVAAELAGKLPDVLARHLAKRNDEAVLGALDTFLTIQHTKDALGRFFDGFVTADAFLEFRDLETYASITDGVTLYLYIGALRFRSVSYPLPDSEKKLGA</sequence>
<evidence type="ECO:0000313" key="2">
    <source>
        <dbReference type="Proteomes" id="UP000061665"/>
    </source>
</evidence>
<evidence type="ECO:0000313" key="1">
    <source>
        <dbReference type="EMBL" id="KVM19896.1"/>
    </source>
</evidence>
<reference evidence="1 2" key="1">
    <citation type="submission" date="2015-11" db="EMBL/GenBank/DDBJ databases">
        <title>Expanding the genomic diversity of Burkholderia species for the development of highly accurate diagnostics.</title>
        <authorList>
            <person name="Sahl J."/>
            <person name="Keim P."/>
            <person name="Wagner D."/>
        </authorList>
    </citation>
    <scope>NUCLEOTIDE SEQUENCE [LARGE SCALE GENOMIC DNA]</scope>
    <source>
        <strain evidence="1 2">MSMB2058</strain>
    </source>
</reference>
<proteinExistence type="predicted"/>
<organism evidence="1 2">
    <name type="scientific">Burkholderia ubonensis</name>
    <dbReference type="NCBI Taxonomy" id="101571"/>
    <lineage>
        <taxon>Bacteria</taxon>
        <taxon>Pseudomonadati</taxon>
        <taxon>Pseudomonadota</taxon>
        <taxon>Betaproteobacteria</taxon>
        <taxon>Burkholderiales</taxon>
        <taxon>Burkholderiaceae</taxon>
        <taxon>Burkholderia</taxon>
        <taxon>Burkholderia cepacia complex</taxon>
    </lineage>
</organism>
<accession>A0AB73FRE5</accession>
<dbReference type="AlphaFoldDB" id="A0AB73FRE5"/>
<dbReference type="Proteomes" id="UP000061665">
    <property type="component" value="Unassembled WGS sequence"/>
</dbReference>
<name>A0AB73FRE5_9BURK</name>
<protein>
    <submittedName>
        <fullName evidence="1">Uncharacterized protein</fullName>
    </submittedName>
</protein>
<comment type="caution">
    <text evidence="1">The sequence shown here is derived from an EMBL/GenBank/DDBJ whole genome shotgun (WGS) entry which is preliminary data.</text>
</comment>
<gene>
    <name evidence="1" type="ORF">WJ53_22530</name>
</gene>